<dbReference type="InterPro" id="IPR002404">
    <property type="entry name" value="IRS_PTB"/>
</dbReference>
<feature type="compositionally biased region" description="Polar residues" evidence="1">
    <location>
        <begin position="526"/>
        <end position="541"/>
    </location>
</feature>
<dbReference type="Gene3D" id="2.30.29.30">
    <property type="entry name" value="Pleckstrin-homology domain (PH domain)/Phosphotyrosine-binding domain (PTB)"/>
    <property type="match status" value="2"/>
</dbReference>
<dbReference type="AlphaFoldDB" id="A0ABD0L5J7"/>
<dbReference type="EMBL" id="JACVVK020000081">
    <property type="protein sequence ID" value="KAK7494702.1"/>
    <property type="molecule type" value="Genomic_DNA"/>
</dbReference>
<feature type="region of interest" description="Disordered" evidence="1">
    <location>
        <begin position="247"/>
        <end position="345"/>
    </location>
</feature>
<dbReference type="Pfam" id="PF02174">
    <property type="entry name" value="IRS"/>
    <property type="match status" value="1"/>
</dbReference>
<feature type="compositionally biased region" description="Acidic residues" evidence="1">
    <location>
        <begin position="702"/>
        <end position="712"/>
    </location>
</feature>
<name>A0ABD0L5J7_9CAEN</name>
<dbReference type="InterPro" id="IPR001849">
    <property type="entry name" value="PH_domain"/>
</dbReference>
<feature type="domain" description="IRS-type PTB" evidence="2">
    <location>
        <begin position="147"/>
        <end position="251"/>
    </location>
</feature>
<gene>
    <name evidence="3" type="ORF">BaRGS_00014100</name>
</gene>
<evidence type="ECO:0000313" key="4">
    <source>
        <dbReference type="Proteomes" id="UP001519460"/>
    </source>
</evidence>
<evidence type="ECO:0000313" key="3">
    <source>
        <dbReference type="EMBL" id="KAK7494702.1"/>
    </source>
</evidence>
<dbReference type="InterPro" id="IPR011993">
    <property type="entry name" value="PH-like_dom_sf"/>
</dbReference>
<feature type="compositionally biased region" description="Basic and acidic residues" evidence="1">
    <location>
        <begin position="432"/>
        <end position="470"/>
    </location>
</feature>
<keyword evidence="4" id="KW-1185">Reference proteome</keyword>
<comment type="caution">
    <text evidence="3">The sequence shown here is derived from an EMBL/GenBank/DDBJ whole genome shotgun (WGS) entry which is preliminary data.</text>
</comment>
<feature type="region of interest" description="Disordered" evidence="1">
    <location>
        <begin position="650"/>
        <end position="712"/>
    </location>
</feature>
<feature type="compositionally biased region" description="Polar residues" evidence="1">
    <location>
        <begin position="380"/>
        <end position="391"/>
    </location>
</feature>
<dbReference type="SMART" id="SM00310">
    <property type="entry name" value="PTBI"/>
    <property type="match status" value="1"/>
</dbReference>
<dbReference type="SUPFAM" id="SSF50729">
    <property type="entry name" value="PH domain-like"/>
    <property type="match status" value="2"/>
</dbReference>
<dbReference type="SMART" id="SM00233">
    <property type="entry name" value="PH"/>
    <property type="match status" value="1"/>
</dbReference>
<accession>A0ABD0L5J7</accession>
<feature type="region of interest" description="Disordered" evidence="1">
    <location>
        <begin position="367"/>
        <end position="556"/>
    </location>
</feature>
<protein>
    <recommendedName>
        <fullName evidence="2">IRS-type PTB domain-containing protein</fullName>
    </recommendedName>
</protein>
<evidence type="ECO:0000259" key="2">
    <source>
        <dbReference type="PROSITE" id="PS51064"/>
    </source>
</evidence>
<sequence>MSGGSPIIRGSLTVKVHGLLKHKQLPGQWGVLYDSNEKDKLPRIELFEEKTDSKPVKVIILERLKWVDKSYKHTEHPTFEISIKREKHHFTVGSQDDKDDWVQSLCHVDENLWKQHASDRDISETDESADADDGAMSENMLYDSCDRTKQFKVSVNSTKASEANNLKGHFYLMPTRDSLRLLEMSGHKCLHEWPYRHIRKYGRTKKMFQMEVGRKCTTGEGNFSFFTPEGDMLVELMGSYTREMAAREQDAGQAGATDAGNYSPGASRATSAPLPRRGSENVKASSDIVEGPAPQRSSTIAIGNKRESPKLSQRQRSEPQPPPRQENGFARHPGSGRGRSSDTKIYETSSGLTAPLAPHFKSELHSKLNVPVFEPERANSAANTPQSTGSGDTFWPDQARGGSEVDEDEAPLAGKEKKKSDKESKESKKKREKELKAAEAKAKKEKERELKEQKEREKKMKKEKGHEKLKSTRSSEAQHPVPAQHRPMHLEGNIYDEPGELLAQHSVRGKPSADPSYAEVGPGLQTPPSASFSGSALASQKSSHDSTVEADTYATPMKPAKDAWLKLARPESECVQQEDYGSIKMAAQSQTVDPATQKVLLQNRHMSNPLPSASETDELYDHLGAFHPSAKQKPAESIYGMASAVQTVQPRRLVSAPEPEYEDTSIVTPTPAPRKLPPSRVVRDEYEEPDIKEEKLKPLDIEVGDGDYADVQ</sequence>
<reference evidence="3 4" key="1">
    <citation type="journal article" date="2023" name="Sci. Data">
        <title>Genome assembly of the Korean intertidal mud-creeper Batillaria attramentaria.</title>
        <authorList>
            <person name="Patra A.K."/>
            <person name="Ho P.T."/>
            <person name="Jun S."/>
            <person name="Lee S.J."/>
            <person name="Kim Y."/>
            <person name="Won Y.J."/>
        </authorList>
    </citation>
    <scope>NUCLEOTIDE SEQUENCE [LARGE SCALE GENOMIC DNA]</scope>
    <source>
        <strain evidence="3">Wonlab-2016</strain>
    </source>
</reference>
<dbReference type="Proteomes" id="UP001519460">
    <property type="component" value="Unassembled WGS sequence"/>
</dbReference>
<dbReference type="SMART" id="SM01244">
    <property type="entry name" value="IRS"/>
    <property type="match status" value="1"/>
</dbReference>
<dbReference type="Pfam" id="PF00169">
    <property type="entry name" value="PH"/>
    <property type="match status" value="1"/>
</dbReference>
<dbReference type="PANTHER" id="PTHR21258:SF62">
    <property type="entry name" value="INSULIN RECEPTOR SUBSTRATE 1"/>
    <property type="match status" value="1"/>
</dbReference>
<proteinExistence type="predicted"/>
<evidence type="ECO:0000256" key="1">
    <source>
        <dbReference type="SAM" id="MobiDB-lite"/>
    </source>
</evidence>
<feature type="compositionally biased region" description="Low complexity" evidence="1">
    <location>
        <begin position="251"/>
        <end position="260"/>
    </location>
</feature>
<feature type="compositionally biased region" description="Basic and acidic residues" evidence="1">
    <location>
        <begin position="414"/>
        <end position="426"/>
    </location>
</feature>
<dbReference type="InterPro" id="IPR050996">
    <property type="entry name" value="Docking_Protein_DOK"/>
</dbReference>
<organism evidence="3 4">
    <name type="scientific">Batillaria attramentaria</name>
    <dbReference type="NCBI Taxonomy" id="370345"/>
    <lineage>
        <taxon>Eukaryota</taxon>
        <taxon>Metazoa</taxon>
        <taxon>Spiralia</taxon>
        <taxon>Lophotrochozoa</taxon>
        <taxon>Mollusca</taxon>
        <taxon>Gastropoda</taxon>
        <taxon>Caenogastropoda</taxon>
        <taxon>Sorbeoconcha</taxon>
        <taxon>Cerithioidea</taxon>
        <taxon>Batillariidae</taxon>
        <taxon>Batillaria</taxon>
    </lineage>
</organism>
<dbReference type="PANTHER" id="PTHR21258">
    <property type="entry name" value="DOCKING PROTEIN RELATED"/>
    <property type="match status" value="1"/>
</dbReference>
<dbReference type="PROSITE" id="PS51064">
    <property type="entry name" value="IRS_PTB"/>
    <property type="match status" value="1"/>
</dbReference>